<organism evidence="2 3">
    <name type="scientific">Halostagnicola larsenii XH-48</name>
    <dbReference type="NCBI Taxonomy" id="797299"/>
    <lineage>
        <taxon>Archaea</taxon>
        <taxon>Methanobacteriati</taxon>
        <taxon>Methanobacteriota</taxon>
        <taxon>Stenosarchaea group</taxon>
        <taxon>Halobacteria</taxon>
        <taxon>Halobacteriales</taxon>
        <taxon>Natrialbaceae</taxon>
        <taxon>Halostagnicola</taxon>
    </lineage>
</organism>
<name>W0JVI5_9EURY</name>
<dbReference type="KEGG" id="hlr:HALLA_15375"/>
<reference evidence="2 3" key="1">
    <citation type="submission" date="2014-01" db="EMBL/GenBank/DDBJ databases">
        <authorList>
            <consortium name="DOE Joint Genome Institute"/>
            <person name="Anderson I."/>
            <person name="Huntemann M."/>
            <person name="Han J."/>
            <person name="Chen A."/>
            <person name="Kyrpides N."/>
            <person name="Mavromatis K."/>
            <person name="Markowitz V."/>
            <person name="Palaniappan K."/>
            <person name="Ivanova N."/>
            <person name="Schaumberg A."/>
            <person name="Pati A."/>
            <person name="Liolios K."/>
            <person name="Nordberg H.P."/>
            <person name="Cantor M.N."/>
            <person name="Hua S.X."/>
            <person name="Woyke T."/>
        </authorList>
    </citation>
    <scope>NUCLEOTIDE SEQUENCE [LARGE SCALE GENOMIC DNA]</scope>
    <source>
        <strain evidence="2 3">XH-48</strain>
    </source>
</reference>
<proteinExistence type="predicted"/>
<dbReference type="Proteomes" id="UP000019024">
    <property type="component" value="Chromosome"/>
</dbReference>
<evidence type="ECO:0000313" key="3">
    <source>
        <dbReference type="Proteomes" id="UP000019024"/>
    </source>
</evidence>
<accession>W0JVI5</accession>
<dbReference type="AlphaFoldDB" id="W0JVI5"/>
<evidence type="ECO:0000256" key="1">
    <source>
        <dbReference type="SAM" id="MobiDB-lite"/>
    </source>
</evidence>
<protein>
    <submittedName>
        <fullName evidence="2">Uncharacterized protein</fullName>
    </submittedName>
</protein>
<dbReference type="EMBL" id="CP007055">
    <property type="protein sequence ID" value="AHG01073.1"/>
    <property type="molecule type" value="Genomic_DNA"/>
</dbReference>
<dbReference type="HOGENOM" id="CLU_2581279_0_0_2"/>
<keyword evidence="3" id="KW-1185">Reference proteome</keyword>
<sequence length="80" mass="8459">MREVARSEASTSSRGSNPVPRILSLANSRGDASPIRIRGPEDERSEIPVVRIRSANAIIDIRSGNSSQNGSRSLEAVSGG</sequence>
<feature type="region of interest" description="Disordered" evidence="1">
    <location>
        <begin position="1"/>
        <end position="45"/>
    </location>
</feature>
<gene>
    <name evidence="2" type="ORF">HALLA_15375</name>
</gene>
<dbReference type="STRING" id="797299.HALLA_15375"/>
<evidence type="ECO:0000313" key="2">
    <source>
        <dbReference type="EMBL" id="AHG01073.1"/>
    </source>
</evidence>